<protein>
    <submittedName>
        <fullName evidence="1">Uncharacterized protein</fullName>
    </submittedName>
</protein>
<organism evidence="1 2">
    <name type="scientific">Legionella maceachernii</name>
    <dbReference type="NCBI Taxonomy" id="466"/>
    <lineage>
        <taxon>Bacteria</taxon>
        <taxon>Pseudomonadati</taxon>
        <taxon>Pseudomonadota</taxon>
        <taxon>Gammaproteobacteria</taxon>
        <taxon>Legionellales</taxon>
        <taxon>Legionellaceae</taxon>
        <taxon>Legionella</taxon>
    </lineage>
</organism>
<keyword evidence="2" id="KW-1185">Reference proteome</keyword>
<dbReference type="Proteomes" id="UP000054908">
    <property type="component" value="Unassembled WGS sequence"/>
</dbReference>
<dbReference type="EMBL" id="LNYL01000023">
    <property type="protein sequence ID" value="KTD29396.1"/>
    <property type="molecule type" value="Genomic_DNA"/>
</dbReference>
<accession>A0A0W0WAL8</accession>
<reference evidence="1 2" key="1">
    <citation type="submission" date="2015-11" db="EMBL/GenBank/DDBJ databases">
        <title>Genomic analysis of 38 Legionella species identifies large and diverse effector repertoires.</title>
        <authorList>
            <person name="Burstein D."/>
            <person name="Amaro F."/>
            <person name="Zusman T."/>
            <person name="Lifshitz Z."/>
            <person name="Cohen O."/>
            <person name="Gilbert J.A."/>
            <person name="Pupko T."/>
            <person name="Shuman H.A."/>
            <person name="Segal G."/>
        </authorList>
    </citation>
    <scope>NUCLEOTIDE SEQUENCE [LARGE SCALE GENOMIC DNA]</scope>
    <source>
        <strain evidence="1 2">PX-1-G2-E2</strain>
    </source>
</reference>
<evidence type="ECO:0000313" key="1">
    <source>
        <dbReference type="EMBL" id="KTD29396.1"/>
    </source>
</evidence>
<evidence type="ECO:0000313" key="2">
    <source>
        <dbReference type="Proteomes" id="UP000054908"/>
    </source>
</evidence>
<dbReference type="PATRIC" id="fig|466.6.peg.968"/>
<proteinExistence type="predicted"/>
<dbReference type="RefSeq" id="WP_058451715.1">
    <property type="nucleotide sequence ID" value="NZ_CAAAIB010000003.1"/>
</dbReference>
<dbReference type="AlphaFoldDB" id="A0A0W0WAL8"/>
<gene>
    <name evidence="1" type="ORF">Lmac_0906</name>
</gene>
<name>A0A0W0WAL8_9GAMM</name>
<sequence length="304" mass="35009">MFKQIISALTTLWGKTQASLSALYQLIFSNQESPNPVTARNTEIFTDKEKFDFIVYLFSNQKDLQGLGLRHIDSNPIKDSNVKKGFHGDAISLSITPLIISSAFGAEVEDFSWQIKEDKVFLLTNHRFKTLDISLAIQIFDNLYQKILPFIESNFNGQPHHYMIVKKMNGATFPYDIKELYPTGKCGKQLVHPNQIVKVFSKNQETTPQQMLNAIIKGLLLVAKPHHLYTQESTSTIMSVLREIKLTADDNQLTESEVRKRLVQSETNFGWSDDQYRFMSTKMREFVPLIEQVNTDLDYFRNQI</sequence>
<dbReference type="OrthoDB" id="5657198at2"/>
<comment type="caution">
    <text evidence="1">The sequence shown here is derived from an EMBL/GenBank/DDBJ whole genome shotgun (WGS) entry which is preliminary data.</text>
</comment>